<protein>
    <submittedName>
        <fullName evidence="1">Uncharacterized protein</fullName>
    </submittedName>
</protein>
<sequence>MMRKLTSKVCGRHFKVMERLLHMHFL</sequence>
<reference evidence="1" key="1">
    <citation type="submission" date="2014-11" db="EMBL/GenBank/DDBJ databases">
        <authorList>
            <person name="Amaro Gonzalez C."/>
        </authorList>
    </citation>
    <scope>NUCLEOTIDE SEQUENCE</scope>
</reference>
<accession>A0A0E9RMG5</accession>
<name>A0A0E9RMG5_ANGAN</name>
<evidence type="ECO:0000313" key="1">
    <source>
        <dbReference type="EMBL" id="JAH30326.1"/>
    </source>
</evidence>
<reference evidence="1" key="2">
    <citation type="journal article" date="2015" name="Fish Shellfish Immunol.">
        <title>Early steps in the European eel (Anguilla anguilla)-Vibrio vulnificus interaction in the gills: Role of the RtxA13 toxin.</title>
        <authorList>
            <person name="Callol A."/>
            <person name="Pajuelo D."/>
            <person name="Ebbesson L."/>
            <person name="Teles M."/>
            <person name="MacKenzie S."/>
            <person name="Amaro C."/>
        </authorList>
    </citation>
    <scope>NUCLEOTIDE SEQUENCE</scope>
</reference>
<organism evidence="1">
    <name type="scientific">Anguilla anguilla</name>
    <name type="common">European freshwater eel</name>
    <name type="synonym">Muraena anguilla</name>
    <dbReference type="NCBI Taxonomy" id="7936"/>
    <lineage>
        <taxon>Eukaryota</taxon>
        <taxon>Metazoa</taxon>
        <taxon>Chordata</taxon>
        <taxon>Craniata</taxon>
        <taxon>Vertebrata</taxon>
        <taxon>Euteleostomi</taxon>
        <taxon>Actinopterygii</taxon>
        <taxon>Neopterygii</taxon>
        <taxon>Teleostei</taxon>
        <taxon>Anguilliformes</taxon>
        <taxon>Anguillidae</taxon>
        <taxon>Anguilla</taxon>
    </lineage>
</organism>
<dbReference type="EMBL" id="GBXM01078251">
    <property type="protein sequence ID" value="JAH30326.1"/>
    <property type="molecule type" value="Transcribed_RNA"/>
</dbReference>
<proteinExistence type="predicted"/>
<dbReference type="AlphaFoldDB" id="A0A0E9RMG5"/>